<sequence>MATATASTTDKAQVLAKAVINAGKALGINQAELGRIIGRDRSTLLRSGVDPASQSGELALILVRCYRSLYALMGGDSEHMHHWLHTHNRHTGGVPAEQLHSITGLVHVCDYLDAIRGKA</sequence>
<dbReference type="InterPro" id="IPR024467">
    <property type="entry name" value="Xre/MbcA/ParS-like_toxin-bd"/>
</dbReference>
<dbReference type="RefSeq" id="WP_035515664.1">
    <property type="nucleotide sequence ID" value="NZ_KN234757.1"/>
</dbReference>
<dbReference type="STRING" id="1265313.HRUBRA_01551"/>
<feature type="domain" description="Antitoxin Xre-like helix-turn-helix" evidence="2">
    <location>
        <begin position="8"/>
        <end position="46"/>
    </location>
</feature>
<dbReference type="Pfam" id="PF20432">
    <property type="entry name" value="Xre-like-HTH"/>
    <property type="match status" value="1"/>
</dbReference>
<name>A0A095WYU7_9GAMM</name>
<proteinExistence type="predicted"/>
<keyword evidence="4" id="KW-1185">Reference proteome</keyword>
<dbReference type="EMBL" id="AUVB01000046">
    <property type="protein sequence ID" value="KGE03804.1"/>
    <property type="molecule type" value="Genomic_DNA"/>
</dbReference>
<protein>
    <submittedName>
        <fullName evidence="3">Uncharacterized protein</fullName>
    </submittedName>
</protein>
<dbReference type="PATRIC" id="fig|1265313.6.peg.1535"/>
<comment type="caution">
    <text evidence="3">The sequence shown here is derived from an EMBL/GenBank/DDBJ whole genome shotgun (WGS) entry which is preliminary data.</text>
</comment>
<dbReference type="InterPro" id="IPR046847">
    <property type="entry name" value="Xre-like_HTH"/>
</dbReference>
<dbReference type="Proteomes" id="UP000029640">
    <property type="component" value="Unassembled WGS sequence"/>
</dbReference>
<dbReference type="AlphaFoldDB" id="A0A095WYU7"/>
<evidence type="ECO:0000313" key="3">
    <source>
        <dbReference type="EMBL" id="KGE03804.1"/>
    </source>
</evidence>
<dbReference type="GO" id="GO:0003677">
    <property type="term" value="F:DNA binding"/>
    <property type="evidence" value="ECO:0007669"/>
    <property type="project" value="InterPro"/>
</dbReference>
<evidence type="ECO:0000259" key="2">
    <source>
        <dbReference type="Pfam" id="PF20432"/>
    </source>
</evidence>
<feature type="domain" description="Antitoxin Xre/MbcA/ParS-like toxin-binding" evidence="1">
    <location>
        <begin position="68"/>
        <end position="117"/>
    </location>
</feature>
<dbReference type="eggNOG" id="COG5642">
    <property type="taxonomic scope" value="Bacteria"/>
</dbReference>
<dbReference type="HOGENOM" id="CLU_157727_0_0_6"/>
<evidence type="ECO:0000313" key="4">
    <source>
        <dbReference type="Proteomes" id="UP000029640"/>
    </source>
</evidence>
<organism evidence="3 4">
    <name type="scientific">Pseudohaliea rubra DSM 19751</name>
    <dbReference type="NCBI Taxonomy" id="1265313"/>
    <lineage>
        <taxon>Bacteria</taxon>
        <taxon>Pseudomonadati</taxon>
        <taxon>Pseudomonadota</taxon>
        <taxon>Gammaproteobacteria</taxon>
        <taxon>Cellvibrionales</taxon>
        <taxon>Halieaceae</taxon>
        <taxon>Pseudohaliea</taxon>
    </lineage>
</organism>
<dbReference type="OrthoDB" id="565125at2"/>
<dbReference type="Pfam" id="PF09722">
    <property type="entry name" value="Xre_MbcA_ParS_C"/>
    <property type="match status" value="1"/>
</dbReference>
<reference evidence="3 4" key="1">
    <citation type="journal article" date="2014" name="Genome Announc.">
        <title>Genome Sequence of Gammaproteobacterial Pseudohaliea rubra Type Strain DSM 19751, Isolated from Coastal Seawater of the Mediterranean Sea.</title>
        <authorList>
            <person name="Spring S."/>
            <person name="Fiebig A."/>
            <person name="Riedel T."/>
            <person name="Goker M."/>
            <person name="Klenk H.P."/>
        </authorList>
    </citation>
    <scope>NUCLEOTIDE SEQUENCE [LARGE SCALE GENOMIC DNA]</scope>
    <source>
        <strain evidence="3 4">DSM 19751</strain>
    </source>
</reference>
<gene>
    <name evidence="3" type="ORF">HRUBRA_01551</name>
</gene>
<accession>A0A095WYU7</accession>
<evidence type="ECO:0000259" key="1">
    <source>
        <dbReference type="Pfam" id="PF09722"/>
    </source>
</evidence>